<dbReference type="InterPro" id="IPR045864">
    <property type="entry name" value="aa-tRNA-synth_II/BPL/LPL"/>
</dbReference>
<accession>A0A8C6SDQ0</accession>
<dbReference type="PROSITE" id="PS51733">
    <property type="entry name" value="BPL_LPL_CATALYTIC"/>
    <property type="match status" value="1"/>
</dbReference>
<evidence type="ECO:0000256" key="1">
    <source>
        <dbReference type="ARBA" id="ARBA00005085"/>
    </source>
</evidence>
<keyword evidence="5" id="KW-1185">Reference proteome</keyword>
<evidence type="ECO:0000256" key="2">
    <source>
        <dbReference type="ARBA" id="ARBA00008242"/>
    </source>
</evidence>
<feature type="domain" description="BPL/LPL catalytic" evidence="3">
    <location>
        <begin position="50"/>
        <end position="231"/>
    </location>
</feature>
<reference evidence="4" key="1">
    <citation type="submission" date="2025-08" db="UniProtKB">
        <authorList>
            <consortium name="Ensembl"/>
        </authorList>
    </citation>
    <scope>IDENTIFICATION</scope>
</reference>
<dbReference type="Pfam" id="PF21948">
    <property type="entry name" value="LplA-B_cat"/>
    <property type="match status" value="1"/>
</dbReference>
<organism evidence="4 5">
    <name type="scientific">Neogobius melanostomus</name>
    <name type="common">round goby</name>
    <dbReference type="NCBI Taxonomy" id="47308"/>
    <lineage>
        <taxon>Eukaryota</taxon>
        <taxon>Metazoa</taxon>
        <taxon>Chordata</taxon>
        <taxon>Craniata</taxon>
        <taxon>Vertebrata</taxon>
        <taxon>Euteleostomi</taxon>
        <taxon>Actinopterygii</taxon>
        <taxon>Neopterygii</taxon>
        <taxon>Teleostei</taxon>
        <taxon>Neoteleostei</taxon>
        <taxon>Acanthomorphata</taxon>
        <taxon>Gobiaria</taxon>
        <taxon>Gobiiformes</taxon>
        <taxon>Gobioidei</taxon>
        <taxon>Gobiidae</taxon>
        <taxon>Benthophilinae</taxon>
        <taxon>Neogobiini</taxon>
        <taxon>Neogobius</taxon>
    </lineage>
</organism>
<dbReference type="PANTHER" id="PTHR12561">
    <property type="entry name" value="LIPOATE-PROTEIN LIGASE"/>
    <property type="match status" value="1"/>
</dbReference>
<dbReference type="InterPro" id="IPR004143">
    <property type="entry name" value="BPL_LPL_catalytic"/>
</dbReference>
<dbReference type="GO" id="GO:0017118">
    <property type="term" value="F:lipoyltransferase activity"/>
    <property type="evidence" value="ECO:0007669"/>
    <property type="project" value="TreeGrafter"/>
</dbReference>
<dbReference type="PANTHER" id="PTHR12561:SF3">
    <property type="entry name" value="LIPOYLTRANSFERASE 1, MITOCHONDRIAL"/>
    <property type="match status" value="1"/>
</dbReference>
<dbReference type="GO" id="GO:0009249">
    <property type="term" value="P:protein lipoylation"/>
    <property type="evidence" value="ECO:0007669"/>
    <property type="project" value="InterPro"/>
</dbReference>
<evidence type="ECO:0000313" key="4">
    <source>
        <dbReference type="Ensembl" id="ENSNMLP00000003873.1"/>
    </source>
</evidence>
<dbReference type="AlphaFoldDB" id="A0A8C6SDQ0"/>
<dbReference type="Gene3D" id="3.30.390.50">
    <property type="entry name" value="CO dehydrogenase flavoprotein, C-terminal domain"/>
    <property type="match status" value="1"/>
</dbReference>
<reference evidence="4" key="2">
    <citation type="submission" date="2025-09" db="UniProtKB">
        <authorList>
            <consortium name="Ensembl"/>
        </authorList>
    </citation>
    <scope>IDENTIFICATION</scope>
</reference>
<dbReference type="FunFam" id="3.30.930.10:FF:000045">
    <property type="entry name" value="lipoyltransferase 1, mitochondrial"/>
    <property type="match status" value="1"/>
</dbReference>
<evidence type="ECO:0000259" key="3">
    <source>
        <dbReference type="PROSITE" id="PS51733"/>
    </source>
</evidence>
<dbReference type="InterPro" id="IPR004562">
    <property type="entry name" value="LipoylTrfase_LipoateP_Ligase"/>
</dbReference>
<comment type="similarity">
    <text evidence="2">Belongs to the LplA family.</text>
</comment>
<dbReference type="Proteomes" id="UP000694523">
    <property type="component" value="Unplaced"/>
</dbReference>
<evidence type="ECO:0000313" key="5">
    <source>
        <dbReference type="Proteomes" id="UP000694523"/>
    </source>
</evidence>
<comment type="pathway">
    <text evidence="1">Protein modification; protein lipoylation via exogenous pathway; protein N(6)-(lipoyl)lysine from lipoate: step 2/2.</text>
</comment>
<dbReference type="Ensembl" id="ENSNMLT00000004442.1">
    <property type="protein sequence ID" value="ENSNMLP00000003873.1"/>
    <property type="gene ID" value="ENSNMLG00000002807.1"/>
</dbReference>
<protein>
    <submittedName>
        <fullName evidence="4">Lipoyltransferase 1</fullName>
    </submittedName>
</protein>
<name>A0A8C6SDQ0_9GOBI</name>
<dbReference type="SUPFAM" id="SSF55681">
    <property type="entry name" value="Class II aaRS and biotin synthetases"/>
    <property type="match status" value="1"/>
</dbReference>
<sequence>TTPLLSSLSYPSLKSCLVAVRKGVLIFQSKSTDIHQNLALEDWIESNVDLTNRRLFLLWRSRAAVVIGRHQNPWAECNQEAMRNAGVPLARRRSGGGTVYHDIGNLNLTFFSCRKLYDRQRNLKAVTDALRRARPELDVRATERLDIVLDGKYKISGSASRLSRGASYHHCTLLHSADGSALRSVLRPQSLVSTATPPPVLSPDDPIFDTSFPKLLNAVSFCFSPEFGVSSPLAVLDPSDESLFPGIGRIASELRSWEWTFGKTPKFTVQTEINLSDDLTLERTTAQLHIEVKNGLVSSIDVTFQHQWLPQRLIHELCGVLTGERFCPHRAAAAVSALIRSERDEAQRRLHDLSTLLLTLWGEFTENLQRE</sequence>
<dbReference type="GO" id="GO:0005739">
    <property type="term" value="C:mitochondrion"/>
    <property type="evidence" value="ECO:0007669"/>
    <property type="project" value="TreeGrafter"/>
</dbReference>
<proteinExistence type="inferred from homology"/>
<dbReference type="UniPathway" id="UPA00537">
    <property type="reaction ID" value="UER00595"/>
</dbReference>
<dbReference type="Gene3D" id="3.30.930.10">
    <property type="entry name" value="Bira Bifunctional Protein, Domain 2"/>
    <property type="match status" value="1"/>
</dbReference>
<dbReference type="CDD" id="cd16443">
    <property type="entry name" value="LplA"/>
    <property type="match status" value="1"/>
</dbReference>